<evidence type="ECO:0000313" key="1">
    <source>
        <dbReference type="EMBL" id="GAH66775.1"/>
    </source>
</evidence>
<gene>
    <name evidence="1" type="ORF">S03H2_54448</name>
</gene>
<comment type="caution">
    <text evidence="1">The sequence shown here is derived from an EMBL/GenBank/DDBJ whole genome shotgun (WGS) entry which is preliminary data.</text>
</comment>
<proteinExistence type="predicted"/>
<sequence>LLLDRVIFLRLNRETQDIDMLSITYLLWNA</sequence>
<protein>
    <submittedName>
        <fullName evidence="1">Uncharacterized protein</fullName>
    </submittedName>
</protein>
<feature type="non-terminal residue" evidence="1">
    <location>
        <position position="1"/>
    </location>
</feature>
<reference evidence="1" key="1">
    <citation type="journal article" date="2014" name="Front. Microbiol.">
        <title>High frequency of phylogenetically diverse reductive dehalogenase-homologous genes in deep subseafloor sedimentary metagenomes.</title>
        <authorList>
            <person name="Kawai M."/>
            <person name="Futagami T."/>
            <person name="Toyoda A."/>
            <person name="Takaki Y."/>
            <person name="Nishi S."/>
            <person name="Hori S."/>
            <person name="Arai W."/>
            <person name="Tsubouchi T."/>
            <person name="Morono Y."/>
            <person name="Uchiyama I."/>
            <person name="Ito T."/>
            <person name="Fujiyama A."/>
            <person name="Inagaki F."/>
            <person name="Takami H."/>
        </authorList>
    </citation>
    <scope>NUCLEOTIDE SEQUENCE</scope>
    <source>
        <strain evidence="1">Expedition CK06-06</strain>
    </source>
</reference>
<name>X1IBX2_9ZZZZ</name>
<dbReference type="EMBL" id="BARU01034715">
    <property type="protein sequence ID" value="GAH66775.1"/>
    <property type="molecule type" value="Genomic_DNA"/>
</dbReference>
<dbReference type="AlphaFoldDB" id="X1IBX2"/>
<accession>X1IBX2</accession>
<organism evidence="1">
    <name type="scientific">marine sediment metagenome</name>
    <dbReference type="NCBI Taxonomy" id="412755"/>
    <lineage>
        <taxon>unclassified sequences</taxon>
        <taxon>metagenomes</taxon>
        <taxon>ecological metagenomes</taxon>
    </lineage>
</organism>